<name>A0A917UT58_9MICO</name>
<keyword evidence="3" id="KW-0804">Transcription</keyword>
<feature type="DNA-binding region" description="H-T-H motif" evidence="4">
    <location>
        <begin position="28"/>
        <end position="47"/>
    </location>
</feature>
<evidence type="ECO:0000256" key="1">
    <source>
        <dbReference type="ARBA" id="ARBA00023015"/>
    </source>
</evidence>
<reference evidence="6" key="1">
    <citation type="journal article" date="2014" name="Int. J. Syst. Evol. Microbiol.">
        <title>Complete genome sequence of Corynebacterium casei LMG S-19264T (=DSM 44701T), isolated from a smear-ripened cheese.</title>
        <authorList>
            <consortium name="US DOE Joint Genome Institute (JGI-PGF)"/>
            <person name="Walter F."/>
            <person name="Albersmeier A."/>
            <person name="Kalinowski J."/>
            <person name="Ruckert C."/>
        </authorList>
    </citation>
    <scope>NUCLEOTIDE SEQUENCE</scope>
    <source>
        <strain evidence="6">CGMCC 1.8984</strain>
    </source>
</reference>
<gene>
    <name evidence="6" type="ORF">GCM10011372_23020</name>
</gene>
<dbReference type="GO" id="GO:0003700">
    <property type="term" value="F:DNA-binding transcription factor activity"/>
    <property type="evidence" value="ECO:0007669"/>
    <property type="project" value="TreeGrafter"/>
</dbReference>
<dbReference type="PANTHER" id="PTHR30055">
    <property type="entry name" value="HTH-TYPE TRANSCRIPTIONAL REGULATOR RUTR"/>
    <property type="match status" value="1"/>
</dbReference>
<dbReference type="EMBL" id="BMMD01000012">
    <property type="protein sequence ID" value="GGJ84082.1"/>
    <property type="molecule type" value="Genomic_DNA"/>
</dbReference>
<accession>A0A917UT58</accession>
<evidence type="ECO:0000256" key="3">
    <source>
        <dbReference type="ARBA" id="ARBA00023163"/>
    </source>
</evidence>
<protein>
    <recommendedName>
        <fullName evidence="5">HTH tetR-type domain-containing protein</fullName>
    </recommendedName>
</protein>
<proteinExistence type="predicted"/>
<organism evidence="6 7">
    <name type="scientific">Agromyces bauzanensis</name>
    <dbReference type="NCBI Taxonomy" id="1308924"/>
    <lineage>
        <taxon>Bacteria</taxon>
        <taxon>Bacillati</taxon>
        <taxon>Actinomycetota</taxon>
        <taxon>Actinomycetes</taxon>
        <taxon>Micrococcales</taxon>
        <taxon>Microbacteriaceae</taxon>
        <taxon>Agromyces</taxon>
    </lineage>
</organism>
<comment type="caution">
    <text evidence="6">The sequence shown here is derived from an EMBL/GenBank/DDBJ whole genome shotgun (WGS) entry which is preliminary data.</text>
</comment>
<dbReference type="InterPro" id="IPR001647">
    <property type="entry name" value="HTH_TetR"/>
</dbReference>
<reference evidence="6" key="2">
    <citation type="submission" date="2020-09" db="EMBL/GenBank/DDBJ databases">
        <authorList>
            <person name="Sun Q."/>
            <person name="Zhou Y."/>
        </authorList>
    </citation>
    <scope>NUCLEOTIDE SEQUENCE</scope>
    <source>
        <strain evidence="6">CGMCC 1.8984</strain>
    </source>
</reference>
<dbReference type="PANTHER" id="PTHR30055:SF234">
    <property type="entry name" value="HTH-TYPE TRANSCRIPTIONAL REGULATOR BETI"/>
    <property type="match status" value="1"/>
</dbReference>
<keyword evidence="2 4" id="KW-0238">DNA-binding</keyword>
<dbReference type="PROSITE" id="PS50977">
    <property type="entry name" value="HTH_TETR_2"/>
    <property type="match status" value="1"/>
</dbReference>
<sequence length="192" mass="20790">MTETHGARLRILDAAEQLFAERGFDATPTSSIAKLAAVPKGLLFYYFPAKADLLRALVVERLDLGPIDANTLIEPGNPVRALLNLAGRLSELQDDSAVLRVIIWREQRTHPEVRAKLHEHRGQVQAVVERVLRGSMLRPIAARALHAAAVAWVAILTIRPLADHKDAATDGAPDLHALAELICAGLDSSALA</sequence>
<dbReference type="RefSeq" id="WP_188743582.1">
    <property type="nucleotide sequence ID" value="NZ_BAABFW010000006.1"/>
</dbReference>
<dbReference type="Proteomes" id="UP000636956">
    <property type="component" value="Unassembled WGS sequence"/>
</dbReference>
<evidence type="ECO:0000256" key="4">
    <source>
        <dbReference type="PROSITE-ProRule" id="PRU00335"/>
    </source>
</evidence>
<dbReference type="InterPro" id="IPR050109">
    <property type="entry name" value="HTH-type_TetR-like_transc_reg"/>
</dbReference>
<feature type="domain" description="HTH tetR-type" evidence="5">
    <location>
        <begin position="5"/>
        <end position="65"/>
    </location>
</feature>
<evidence type="ECO:0000313" key="7">
    <source>
        <dbReference type="Proteomes" id="UP000636956"/>
    </source>
</evidence>
<dbReference type="Gene3D" id="1.10.357.10">
    <property type="entry name" value="Tetracycline Repressor, domain 2"/>
    <property type="match status" value="1"/>
</dbReference>
<dbReference type="PRINTS" id="PR00455">
    <property type="entry name" value="HTHTETR"/>
</dbReference>
<evidence type="ECO:0000259" key="5">
    <source>
        <dbReference type="PROSITE" id="PS50977"/>
    </source>
</evidence>
<dbReference type="Pfam" id="PF00440">
    <property type="entry name" value="TetR_N"/>
    <property type="match status" value="1"/>
</dbReference>
<dbReference type="GO" id="GO:0000976">
    <property type="term" value="F:transcription cis-regulatory region binding"/>
    <property type="evidence" value="ECO:0007669"/>
    <property type="project" value="TreeGrafter"/>
</dbReference>
<dbReference type="SUPFAM" id="SSF46689">
    <property type="entry name" value="Homeodomain-like"/>
    <property type="match status" value="1"/>
</dbReference>
<evidence type="ECO:0000256" key="2">
    <source>
        <dbReference type="ARBA" id="ARBA00023125"/>
    </source>
</evidence>
<keyword evidence="7" id="KW-1185">Reference proteome</keyword>
<evidence type="ECO:0000313" key="6">
    <source>
        <dbReference type="EMBL" id="GGJ84082.1"/>
    </source>
</evidence>
<keyword evidence="1" id="KW-0805">Transcription regulation</keyword>
<dbReference type="InterPro" id="IPR009057">
    <property type="entry name" value="Homeodomain-like_sf"/>
</dbReference>
<dbReference type="AlphaFoldDB" id="A0A917UT58"/>